<feature type="DNA-binding region" description="OmpR/PhoB-type" evidence="14">
    <location>
        <begin position="134"/>
        <end position="233"/>
    </location>
</feature>
<feature type="domain" description="Response regulatory" evidence="15">
    <location>
        <begin position="9"/>
        <end position="123"/>
    </location>
</feature>
<evidence type="ECO:0000256" key="14">
    <source>
        <dbReference type="PROSITE-ProRule" id="PRU01091"/>
    </source>
</evidence>
<protein>
    <recommendedName>
        <fullName evidence="3">histidine kinase</fullName>
        <ecNumber evidence="3">2.7.13.3</ecNumber>
    </recommendedName>
</protein>
<evidence type="ECO:0000256" key="3">
    <source>
        <dbReference type="ARBA" id="ARBA00012438"/>
    </source>
</evidence>
<keyword evidence="11 14" id="KW-0238">DNA-binding</keyword>
<evidence type="ECO:0000256" key="8">
    <source>
        <dbReference type="ARBA" id="ARBA00022840"/>
    </source>
</evidence>
<dbReference type="PANTHER" id="PTHR48111">
    <property type="entry name" value="REGULATOR OF RPOS"/>
    <property type="match status" value="1"/>
</dbReference>
<keyword evidence="6" id="KW-0547">Nucleotide-binding</keyword>
<organism evidence="17 18">
    <name type="scientific">Novibacillus thermophilus</name>
    <dbReference type="NCBI Taxonomy" id="1471761"/>
    <lineage>
        <taxon>Bacteria</taxon>
        <taxon>Bacillati</taxon>
        <taxon>Bacillota</taxon>
        <taxon>Bacilli</taxon>
        <taxon>Bacillales</taxon>
        <taxon>Thermoactinomycetaceae</taxon>
        <taxon>Novibacillus</taxon>
    </lineage>
</organism>
<dbReference type="SMART" id="SM00862">
    <property type="entry name" value="Trans_reg_C"/>
    <property type="match status" value="1"/>
</dbReference>
<dbReference type="SMART" id="SM00448">
    <property type="entry name" value="REC"/>
    <property type="match status" value="1"/>
</dbReference>
<dbReference type="KEGG" id="ntr:B0W44_08060"/>
<dbReference type="InterPro" id="IPR011006">
    <property type="entry name" value="CheY-like_superfamily"/>
</dbReference>
<evidence type="ECO:0000256" key="11">
    <source>
        <dbReference type="ARBA" id="ARBA00023125"/>
    </source>
</evidence>
<name>A0A1U9K6W4_9BACL</name>
<dbReference type="GO" id="GO:0004673">
    <property type="term" value="F:protein histidine kinase activity"/>
    <property type="evidence" value="ECO:0007669"/>
    <property type="project" value="UniProtKB-EC"/>
</dbReference>
<keyword evidence="18" id="KW-1185">Reference proteome</keyword>
<dbReference type="InterPro" id="IPR036388">
    <property type="entry name" value="WH-like_DNA-bd_sf"/>
</dbReference>
<dbReference type="FunFam" id="1.10.10.10:FF:000018">
    <property type="entry name" value="DNA-binding response regulator ResD"/>
    <property type="match status" value="1"/>
</dbReference>
<dbReference type="PROSITE" id="PS51755">
    <property type="entry name" value="OMPR_PHOB"/>
    <property type="match status" value="1"/>
</dbReference>
<keyword evidence="4 13" id="KW-0597">Phosphoprotein</keyword>
<gene>
    <name evidence="17" type="ORF">B0W44_08060</name>
</gene>
<comment type="subcellular location">
    <subcellularLocation>
        <location evidence="2">Cytoplasm</location>
    </subcellularLocation>
</comment>
<evidence type="ECO:0000259" key="15">
    <source>
        <dbReference type="PROSITE" id="PS50110"/>
    </source>
</evidence>
<dbReference type="CDD" id="cd17574">
    <property type="entry name" value="REC_OmpR"/>
    <property type="match status" value="1"/>
</dbReference>
<dbReference type="InterPro" id="IPR001789">
    <property type="entry name" value="Sig_transdc_resp-reg_receiver"/>
</dbReference>
<dbReference type="Proteomes" id="UP000188603">
    <property type="component" value="Chromosome"/>
</dbReference>
<dbReference type="Pfam" id="PF00072">
    <property type="entry name" value="Response_reg"/>
    <property type="match status" value="1"/>
</dbReference>
<dbReference type="STRING" id="1471761.B0W44_08060"/>
<evidence type="ECO:0000256" key="7">
    <source>
        <dbReference type="ARBA" id="ARBA00022777"/>
    </source>
</evidence>
<feature type="modified residue" description="4-aspartylphosphate" evidence="13">
    <location>
        <position position="58"/>
    </location>
</feature>
<evidence type="ECO:0000256" key="5">
    <source>
        <dbReference type="ARBA" id="ARBA00022679"/>
    </source>
</evidence>
<evidence type="ECO:0000256" key="2">
    <source>
        <dbReference type="ARBA" id="ARBA00004496"/>
    </source>
</evidence>
<evidence type="ECO:0000259" key="16">
    <source>
        <dbReference type="PROSITE" id="PS51755"/>
    </source>
</evidence>
<dbReference type="GO" id="GO:0005524">
    <property type="term" value="F:ATP binding"/>
    <property type="evidence" value="ECO:0007669"/>
    <property type="project" value="UniProtKB-KW"/>
</dbReference>
<dbReference type="EC" id="2.7.13.3" evidence="3"/>
<feature type="domain" description="OmpR/PhoB-type" evidence="16">
    <location>
        <begin position="134"/>
        <end position="233"/>
    </location>
</feature>
<evidence type="ECO:0000256" key="4">
    <source>
        <dbReference type="ARBA" id="ARBA00022553"/>
    </source>
</evidence>
<reference evidence="17 18" key="1">
    <citation type="journal article" date="2015" name="Int. J. Syst. Evol. Microbiol.">
        <title>Novibacillus thermophilus gen. nov., sp. nov., a Gram-staining-negative and moderately thermophilic member of the family Thermoactinomycetaceae.</title>
        <authorList>
            <person name="Yang G."/>
            <person name="Chen J."/>
            <person name="Zhou S."/>
        </authorList>
    </citation>
    <scope>NUCLEOTIDE SEQUENCE [LARGE SCALE GENOMIC DNA]</scope>
    <source>
        <strain evidence="17 18">SG-1</strain>
    </source>
</reference>
<keyword evidence="5" id="KW-0808">Transferase</keyword>
<evidence type="ECO:0000313" key="18">
    <source>
        <dbReference type="Proteomes" id="UP000188603"/>
    </source>
</evidence>
<sequence length="238" mass="27806">MAWQINQAHILVVDDEWKMRNLLRIYLTREGFRVTEAKDGNDALEKMKKNTFDLVILDIMMPGMDGWELCTKIRQITMQMPILMLTARSETKEKVQGLNLGADDYLVKPFDPEELVARVRALLRRSRMSEIDTGHMIMTGELRIDPERREVWVHDQTIDLTKTEFDLLYLLAGHPGRVYSREMLLDHVGGKDYFGDLRTVDTHVKNIREKFRKAGLSENLIQTVWGIGYKFKEPDPRQ</sequence>
<keyword evidence="12" id="KW-0804">Transcription</keyword>
<proteinExistence type="predicted"/>
<evidence type="ECO:0000256" key="1">
    <source>
        <dbReference type="ARBA" id="ARBA00000085"/>
    </source>
</evidence>
<evidence type="ECO:0000256" key="10">
    <source>
        <dbReference type="ARBA" id="ARBA00023015"/>
    </source>
</evidence>
<dbReference type="Pfam" id="PF00486">
    <property type="entry name" value="Trans_reg_C"/>
    <property type="match status" value="1"/>
</dbReference>
<dbReference type="InterPro" id="IPR001867">
    <property type="entry name" value="OmpR/PhoB-type_DNA-bd"/>
</dbReference>
<dbReference type="PROSITE" id="PS50110">
    <property type="entry name" value="RESPONSE_REGULATORY"/>
    <property type="match status" value="1"/>
</dbReference>
<dbReference type="FunFam" id="3.40.50.2300:FF:000121">
    <property type="entry name" value="Sensor histidine kinase RcsC"/>
    <property type="match status" value="1"/>
</dbReference>
<dbReference type="CDD" id="cd00383">
    <property type="entry name" value="trans_reg_C"/>
    <property type="match status" value="1"/>
</dbReference>
<evidence type="ECO:0000313" key="17">
    <source>
        <dbReference type="EMBL" id="AQS55753.1"/>
    </source>
</evidence>
<dbReference type="RefSeq" id="WP_077719618.1">
    <property type="nucleotide sequence ID" value="NZ_CP019699.1"/>
</dbReference>
<evidence type="ECO:0000256" key="12">
    <source>
        <dbReference type="ARBA" id="ARBA00023163"/>
    </source>
</evidence>
<keyword evidence="8" id="KW-0067">ATP-binding</keyword>
<dbReference type="AlphaFoldDB" id="A0A1U9K6W4"/>
<dbReference type="Gene3D" id="6.10.250.690">
    <property type="match status" value="1"/>
</dbReference>
<keyword evidence="10" id="KW-0805">Transcription regulation</keyword>
<dbReference type="InterPro" id="IPR039420">
    <property type="entry name" value="WalR-like"/>
</dbReference>
<comment type="catalytic activity">
    <reaction evidence="1">
        <text>ATP + protein L-histidine = ADP + protein N-phospho-L-histidine.</text>
        <dbReference type="EC" id="2.7.13.3"/>
    </reaction>
</comment>
<dbReference type="Gene3D" id="3.40.50.2300">
    <property type="match status" value="1"/>
</dbReference>
<dbReference type="OrthoDB" id="9790442at2"/>
<keyword evidence="7" id="KW-0418">Kinase</keyword>
<dbReference type="PANTHER" id="PTHR48111:SF1">
    <property type="entry name" value="TWO-COMPONENT RESPONSE REGULATOR ORR33"/>
    <property type="match status" value="1"/>
</dbReference>
<dbReference type="GO" id="GO:0006355">
    <property type="term" value="P:regulation of DNA-templated transcription"/>
    <property type="evidence" value="ECO:0007669"/>
    <property type="project" value="InterPro"/>
</dbReference>
<evidence type="ECO:0000256" key="13">
    <source>
        <dbReference type="PROSITE-ProRule" id="PRU00169"/>
    </source>
</evidence>
<dbReference type="SUPFAM" id="SSF52172">
    <property type="entry name" value="CheY-like"/>
    <property type="match status" value="1"/>
</dbReference>
<dbReference type="GO" id="GO:0032993">
    <property type="term" value="C:protein-DNA complex"/>
    <property type="evidence" value="ECO:0007669"/>
    <property type="project" value="TreeGrafter"/>
</dbReference>
<dbReference type="GO" id="GO:0000156">
    <property type="term" value="F:phosphorelay response regulator activity"/>
    <property type="evidence" value="ECO:0007669"/>
    <property type="project" value="TreeGrafter"/>
</dbReference>
<keyword evidence="9" id="KW-0902">Two-component regulatory system</keyword>
<accession>A0A1U9K6W4</accession>
<dbReference type="Gene3D" id="1.10.10.10">
    <property type="entry name" value="Winged helix-like DNA-binding domain superfamily/Winged helix DNA-binding domain"/>
    <property type="match status" value="1"/>
</dbReference>
<dbReference type="GO" id="GO:0000976">
    <property type="term" value="F:transcription cis-regulatory region binding"/>
    <property type="evidence" value="ECO:0007669"/>
    <property type="project" value="TreeGrafter"/>
</dbReference>
<evidence type="ECO:0000256" key="6">
    <source>
        <dbReference type="ARBA" id="ARBA00022741"/>
    </source>
</evidence>
<dbReference type="GO" id="GO:0005829">
    <property type="term" value="C:cytosol"/>
    <property type="evidence" value="ECO:0007669"/>
    <property type="project" value="TreeGrafter"/>
</dbReference>
<evidence type="ECO:0000256" key="9">
    <source>
        <dbReference type="ARBA" id="ARBA00023012"/>
    </source>
</evidence>
<dbReference type="EMBL" id="CP019699">
    <property type="protein sequence ID" value="AQS55753.1"/>
    <property type="molecule type" value="Genomic_DNA"/>
</dbReference>